<keyword evidence="4" id="KW-1185">Reference proteome</keyword>
<dbReference type="EMBL" id="WINI01000004">
    <property type="protein sequence ID" value="MQR01027.1"/>
    <property type="molecule type" value="Genomic_DNA"/>
</dbReference>
<evidence type="ECO:0008006" key="5">
    <source>
        <dbReference type="Google" id="ProtNLM"/>
    </source>
</evidence>
<dbReference type="Pfam" id="PF05643">
    <property type="entry name" value="GNA1162-like"/>
    <property type="match status" value="1"/>
</dbReference>
<feature type="region of interest" description="Disordered" evidence="1">
    <location>
        <begin position="242"/>
        <end position="267"/>
    </location>
</feature>
<evidence type="ECO:0000256" key="1">
    <source>
        <dbReference type="SAM" id="MobiDB-lite"/>
    </source>
</evidence>
<reference evidence="3 4" key="1">
    <citation type="submission" date="2019-10" db="EMBL/GenBank/DDBJ databases">
        <title>Glaciimonas soli sp. nov., a psychrophilic bacterium isolated from the forest soil of a high elevation mountain in Taiwan.</title>
        <authorList>
            <person name="Wang L.-T."/>
            <person name="Shieh W.Y."/>
        </authorList>
    </citation>
    <scope>NUCLEOTIDE SEQUENCE [LARGE SCALE GENOMIC DNA]</scope>
    <source>
        <strain evidence="3 4">GS1</strain>
    </source>
</reference>
<dbReference type="InterPro" id="IPR008517">
    <property type="entry name" value="GNA1162-like"/>
</dbReference>
<sequence>MFLKNRAGMLIVLALAVLMTGCAHRQAAYDYSAFKESRPTSILILPPINDSPDVKATYGVLSQLTWPLAEAGYYVMPVTLVDEMFKQNGLVNPPEMHAAPIEKLRSIFGADAALYVRVKQYGSSYQVFASVATVQLDAKLVDLQTGKLLWQGTASVVDNPQNNAGGGVVGALIGAALTQIINNSRDISYKLSATASSSLLYPKAPNGMLYGPRSERFEHDGVASKRQVKQAAQAAKKAAKQAAKQDAVVTQLPTNAVSSNSTNGVND</sequence>
<name>A0A843YSR7_9BURK</name>
<dbReference type="AlphaFoldDB" id="A0A843YSR7"/>
<feature type="compositionally biased region" description="Low complexity" evidence="1">
    <location>
        <begin position="242"/>
        <end position="251"/>
    </location>
</feature>
<protein>
    <recommendedName>
        <fullName evidence="5">Lipoprotein</fullName>
    </recommendedName>
</protein>
<dbReference type="RefSeq" id="WP_153234628.1">
    <property type="nucleotide sequence ID" value="NZ_WINI01000004.1"/>
</dbReference>
<feature type="signal peptide" evidence="2">
    <location>
        <begin position="1"/>
        <end position="27"/>
    </location>
</feature>
<dbReference type="Gene3D" id="3.40.50.10610">
    <property type="entry name" value="ABC-type transport auxiliary lipoprotein component"/>
    <property type="match status" value="1"/>
</dbReference>
<proteinExistence type="predicted"/>
<evidence type="ECO:0000313" key="3">
    <source>
        <dbReference type="EMBL" id="MQR01027.1"/>
    </source>
</evidence>
<feature type="compositionally biased region" description="Polar residues" evidence="1">
    <location>
        <begin position="252"/>
        <end position="267"/>
    </location>
</feature>
<dbReference type="PROSITE" id="PS51257">
    <property type="entry name" value="PROKAR_LIPOPROTEIN"/>
    <property type="match status" value="1"/>
</dbReference>
<organism evidence="3 4">
    <name type="scientific">Glaciimonas soli</name>
    <dbReference type="NCBI Taxonomy" id="2590999"/>
    <lineage>
        <taxon>Bacteria</taxon>
        <taxon>Pseudomonadati</taxon>
        <taxon>Pseudomonadota</taxon>
        <taxon>Betaproteobacteria</taxon>
        <taxon>Burkholderiales</taxon>
        <taxon>Oxalobacteraceae</taxon>
        <taxon>Glaciimonas</taxon>
    </lineage>
</organism>
<dbReference type="OrthoDB" id="1014694at2"/>
<gene>
    <name evidence="3" type="ORF">GEV47_10070</name>
</gene>
<evidence type="ECO:0000256" key="2">
    <source>
        <dbReference type="SAM" id="SignalP"/>
    </source>
</evidence>
<dbReference type="Proteomes" id="UP000451565">
    <property type="component" value="Unassembled WGS sequence"/>
</dbReference>
<keyword evidence="2" id="KW-0732">Signal</keyword>
<comment type="caution">
    <text evidence="3">The sequence shown here is derived from an EMBL/GenBank/DDBJ whole genome shotgun (WGS) entry which is preliminary data.</text>
</comment>
<feature type="chain" id="PRO_5033035389" description="Lipoprotein" evidence="2">
    <location>
        <begin position="28"/>
        <end position="267"/>
    </location>
</feature>
<accession>A0A843YSR7</accession>
<evidence type="ECO:0000313" key="4">
    <source>
        <dbReference type="Proteomes" id="UP000451565"/>
    </source>
</evidence>